<protein>
    <recommendedName>
        <fullName evidence="1">Bro-N domain-containing protein</fullName>
    </recommendedName>
</protein>
<name>A0A6C0D199_9ZZZZ</name>
<organism evidence="2">
    <name type="scientific">viral metagenome</name>
    <dbReference type="NCBI Taxonomy" id="1070528"/>
    <lineage>
        <taxon>unclassified sequences</taxon>
        <taxon>metagenomes</taxon>
        <taxon>organismal metagenomes</taxon>
    </lineage>
</organism>
<dbReference type="SMART" id="SM01040">
    <property type="entry name" value="Bro-N"/>
    <property type="match status" value="1"/>
</dbReference>
<dbReference type="AlphaFoldDB" id="A0A6C0D199"/>
<feature type="domain" description="Bro-N" evidence="1">
    <location>
        <begin position="298"/>
        <end position="408"/>
    </location>
</feature>
<accession>A0A6C0D199</accession>
<evidence type="ECO:0000313" key="2">
    <source>
        <dbReference type="EMBL" id="QHT09679.1"/>
    </source>
</evidence>
<dbReference type="Pfam" id="PF02498">
    <property type="entry name" value="Bro-N"/>
    <property type="match status" value="1"/>
</dbReference>
<reference evidence="2" key="1">
    <citation type="journal article" date="2020" name="Nature">
        <title>Giant virus diversity and host interactions through global metagenomics.</title>
        <authorList>
            <person name="Schulz F."/>
            <person name="Roux S."/>
            <person name="Paez-Espino D."/>
            <person name="Jungbluth S."/>
            <person name="Walsh D.A."/>
            <person name="Denef V.J."/>
            <person name="McMahon K.D."/>
            <person name="Konstantinidis K.T."/>
            <person name="Eloe-Fadrosh E.A."/>
            <person name="Kyrpides N.C."/>
            <person name="Woyke T."/>
        </authorList>
    </citation>
    <scope>NUCLEOTIDE SEQUENCE</scope>
    <source>
        <strain evidence="2">GVMAG-M-3300023174-102</strain>
    </source>
</reference>
<dbReference type="PROSITE" id="PS51750">
    <property type="entry name" value="BRO_N"/>
    <property type="match status" value="1"/>
</dbReference>
<proteinExistence type="predicted"/>
<sequence>MVIHVMANPQNFVTEANKLNIKYEYLVEAVECIGKQSVSRLFNGNSNRGKQESLSAATIDNWLLTFKFVIENPNHVDNDMYQVRRIQPTEQWNEYVKLIKKPIPVEIINNWKHLNRVKLGDEAERYGMTLGIRNSKAVLTLYDRMIEMITRRAKIWNKVETEIDNVQTEEDEQLSSDYRLMNIFTLKDLTKNRGIVIGKKKKNELIAVLEEYDKQPKKLHYQEDLQNYNDMTLKMLKNLSKTRGFNCYNRLNKKSLMELHLQYDIEQKNIEIEAHKQLENQQKLENVNKKDDKILIFNSELTQGRDLRVFGTYDNPLFVAKDIAEMLGYKDTKKAVRDNIDEYNTLIWQNISIKYPNIQLQAHTKLINKKGIQSLIIYSKKHNEKLNKFLEDEFDIKFDCLKRLTKETEYINIIIKTFNTEKMTTQYSIDNGKYFIDLYFNEYKIAIECDEFGHNDRDQIYEEKREQYIKDKIGCKFIRFNPDINDFNIFELINKIQLLINNDLKYQLDQARKKIIELSH</sequence>
<dbReference type="InterPro" id="IPR003497">
    <property type="entry name" value="BRO_N_domain"/>
</dbReference>
<dbReference type="EMBL" id="MN739514">
    <property type="protein sequence ID" value="QHT09679.1"/>
    <property type="molecule type" value="Genomic_DNA"/>
</dbReference>
<evidence type="ECO:0000259" key="1">
    <source>
        <dbReference type="PROSITE" id="PS51750"/>
    </source>
</evidence>